<sequence>MLTPLSLPLLPLHLRDPPFPSLPPSSSPLPSLSQINLHPTLIPKILLAPILSPFFHPRVSRISTANDQTEQIHIRERRRRHGIERGGGDMAAVGDQSVFERAAGVLGLLRRQAARGFRRKSGIRLFFLGMRASGLPEGKMLQTG</sequence>
<gene>
    <name evidence="1" type="ORF">C1H46_010520</name>
</gene>
<reference evidence="1 2" key="1">
    <citation type="journal article" date="2019" name="G3 (Bethesda)">
        <title>Sequencing of a Wild Apple (Malus baccata) Genome Unravels the Differences Between Cultivated and Wild Apple Species Regarding Disease Resistance and Cold Tolerance.</title>
        <authorList>
            <person name="Chen X."/>
        </authorList>
    </citation>
    <scope>NUCLEOTIDE SEQUENCE [LARGE SCALE GENOMIC DNA]</scope>
    <source>
        <strain evidence="2">cv. Shandingzi</strain>
        <tissue evidence="1">Leaves</tissue>
    </source>
</reference>
<keyword evidence="2" id="KW-1185">Reference proteome</keyword>
<organism evidence="1 2">
    <name type="scientific">Malus baccata</name>
    <name type="common">Siberian crab apple</name>
    <name type="synonym">Pyrus baccata</name>
    <dbReference type="NCBI Taxonomy" id="106549"/>
    <lineage>
        <taxon>Eukaryota</taxon>
        <taxon>Viridiplantae</taxon>
        <taxon>Streptophyta</taxon>
        <taxon>Embryophyta</taxon>
        <taxon>Tracheophyta</taxon>
        <taxon>Spermatophyta</taxon>
        <taxon>Magnoliopsida</taxon>
        <taxon>eudicotyledons</taxon>
        <taxon>Gunneridae</taxon>
        <taxon>Pentapetalae</taxon>
        <taxon>rosids</taxon>
        <taxon>fabids</taxon>
        <taxon>Rosales</taxon>
        <taxon>Rosaceae</taxon>
        <taxon>Amygdaloideae</taxon>
        <taxon>Maleae</taxon>
        <taxon>Malus</taxon>
    </lineage>
</organism>
<name>A0A540MYI1_MALBA</name>
<accession>A0A540MYI1</accession>
<evidence type="ECO:0000313" key="1">
    <source>
        <dbReference type="EMBL" id="TQE03856.1"/>
    </source>
</evidence>
<comment type="caution">
    <text evidence="1">The sequence shown here is derived from an EMBL/GenBank/DDBJ whole genome shotgun (WGS) entry which is preliminary data.</text>
</comment>
<dbReference type="Proteomes" id="UP000315295">
    <property type="component" value="Unassembled WGS sequence"/>
</dbReference>
<dbReference type="AlphaFoldDB" id="A0A540MYI1"/>
<dbReference type="EMBL" id="VIEB01000149">
    <property type="protein sequence ID" value="TQE03856.1"/>
    <property type="molecule type" value="Genomic_DNA"/>
</dbReference>
<proteinExistence type="predicted"/>
<protein>
    <submittedName>
        <fullName evidence="1">Uncharacterized protein</fullName>
    </submittedName>
</protein>
<evidence type="ECO:0000313" key="2">
    <source>
        <dbReference type="Proteomes" id="UP000315295"/>
    </source>
</evidence>